<protein>
    <submittedName>
        <fullName evidence="1">Uncharacterized protein</fullName>
    </submittedName>
</protein>
<proteinExistence type="predicted"/>
<dbReference type="PROSITE" id="PS51257">
    <property type="entry name" value="PROKAR_LIPOPROTEIN"/>
    <property type="match status" value="1"/>
</dbReference>
<accession>A0A1B6L5D0</accession>
<sequence>MSKYIQIFDYDSSLLTCISVLVACDCATTYDNFTSKDVSSDDVRESGDMSYMDLESRIARGLLTPVYANGDLLLQDLDEYVVRLDKILDAFTVNKPRPRKFARTQMELIGKYGPKVYHLTWNKEHLMEVYNWDEIKLNKVFDTLNNIECLWDSVKTYIKW</sequence>
<dbReference type="AlphaFoldDB" id="A0A1B6L5D0"/>
<name>A0A1B6L5D0_9HEMI</name>
<organism evidence="1">
    <name type="scientific">Graphocephala atropunctata</name>
    <dbReference type="NCBI Taxonomy" id="36148"/>
    <lineage>
        <taxon>Eukaryota</taxon>
        <taxon>Metazoa</taxon>
        <taxon>Ecdysozoa</taxon>
        <taxon>Arthropoda</taxon>
        <taxon>Hexapoda</taxon>
        <taxon>Insecta</taxon>
        <taxon>Pterygota</taxon>
        <taxon>Neoptera</taxon>
        <taxon>Paraneoptera</taxon>
        <taxon>Hemiptera</taxon>
        <taxon>Auchenorrhyncha</taxon>
        <taxon>Membracoidea</taxon>
        <taxon>Cicadellidae</taxon>
        <taxon>Cicadellinae</taxon>
        <taxon>Cicadellini</taxon>
        <taxon>Graphocephala</taxon>
    </lineage>
</organism>
<evidence type="ECO:0000313" key="1">
    <source>
        <dbReference type="EMBL" id="JAT18918.1"/>
    </source>
</evidence>
<gene>
    <name evidence="1" type="ORF">g.8461</name>
</gene>
<dbReference type="EMBL" id="GEBQ01021059">
    <property type="protein sequence ID" value="JAT18918.1"/>
    <property type="molecule type" value="Transcribed_RNA"/>
</dbReference>
<reference evidence="1" key="1">
    <citation type="submission" date="2015-11" db="EMBL/GenBank/DDBJ databases">
        <title>De novo transcriptome assembly of four potential Pierce s Disease insect vectors from Arizona vineyards.</title>
        <authorList>
            <person name="Tassone E.E."/>
        </authorList>
    </citation>
    <scope>NUCLEOTIDE SEQUENCE</scope>
</reference>